<evidence type="ECO:0000256" key="4">
    <source>
        <dbReference type="ARBA" id="ARBA00013346"/>
    </source>
</evidence>
<keyword evidence="6 13" id="KW-0489">Methyltransferase</keyword>
<evidence type="ECO:0000313" key="14">
    <source>
        <dbReference type="Proteomes" id="UP000545493"/>
    </source>
</evidence>
<evidence type="ECO:0000256" key="7">
    <source>
        <dbReference type="ARBA" id="ARBA00022679"/>
    </source>
</evidence>
<organism evidence="13 14">
    <name type="scientific">Saccharomonospora amisosensis</name>
    <dbReference type="NCBI Taxonomy" id="1128677"/>
    <lineage>
        <taxon>Bacteria</taxon>
        <taxon>Bacillati</taxon>
        <taxon>Actinomycetota</taxon>
        <taxon>Actinomycetes</taxon>
        <taxon>Pseudonocardiales</taxon>
        <taxon>Pseudonocardiaceae</taxon>
        <taxon>Saccharomonospora</taxon>
    </lineage>
</organism>
<dbReference type="SUPFAM" id="SSF53335">
    <property type="entry name" value="S-adenosyl-L-methionine-dependent methyltransferases"/>
    <property type="match status" value="1"/>
</dbReference>
<evidence type="ECO:0000256" key="3">
    <source>
        <dbReference type="ARBA" id="ARBA00011890"/>
    </source>
</evidence>
<evidence type="ECO:0000313" key="13">
    <source>
        <dbReference type="EMBL" id="NIJ11965.1"/>
    </source>
</evidence>
<name>A0A7X5ZR46_9PSEU</name>
<sequence>MAGEMGSSPEDLVTAARESGVSDERVLDAVRATPRAAFVPPDAVDDAYADVPIPIGHDQVTTQPSLSARMIEGLRLTGDEHVLEVGTGLGFQTALLARLAADVVTVEWWPDLAEQARRNLRAQGIERVTLLTGDGSGGVPAHAPYDAILVSAAYPEVPPPLIEQLRVGGAIVQPIGRGGQEDVVAFERAESGLVRERVLVPARFVRLHGRYGFPGPR</sequence>
<keyword evidence="7 13" id="KW-0808">Transferase</keyword>
<evidence type="ECO:0000256" key="6">
    <source>
        <dbReference type="ARBA" id="ARBA00022603"/>
    </source>
</evidence>
<comment type="caution">
    <text evidence="13">The sequence shown here is derived from an EMBL/GenBank/DDBJ whole genome shotgun (WGS) entry which is preliminary data.</text>
</comment>
<dbReference type="AlphaFoldDB" id="A0A7X5ZR46"/>
<proteinExistence type="inferred from homology"/>
<comment type="similarity">
    <text evidence="2">Belongs to the methyltransferase superfamily. L-isoaspartyl/D-aspartyl protein methyltransferase family.</text>
</comment>
<dbReference type="Pfam" id="PF01135">
    <property type="entry name" value="PCMT"/>
    <property type="match status" value="1"/>
</dbReference>
<dbReference type="GO" id="GO:0005737">
    <property type="term" value="C:cytoplasm"/>
    <property type="evidence" value="ECO:0007669"/>
    <property type="project" value="UniProtKB-SubCell"/>
</dbReference>
<keyword evidence="14" id="KW-1185">Reference proteome</keyword>
<dbReference type="NCBIfam" id="NF001453">
    <property type="entry name" value="PRK00312.1"/>
    <property type="match status" value="1"/>
</dbReference>
<dbReference type="RefSeq" id="WP_243852237.1">
    <property type="nucleotide sequence ID" value="NZ_JAAOYM010000001.1"/>
</dbReference>
<evidence type="ECO:0000256" key="10">
    <source>
        <dbReference type="ARBA" id="ARBA00031323"/>
    </source>
</evidence>
<dbReference type="InterPro" id="IPR029063">
    <property type="entry name" value="SAM-dependent_MTases_sf"/>
</dbReference>
<keyword evidence="8" id="KW-0949">S-adenosyl-L-methionine</keyword>
<dbReference type="InterPro" id="IPR000682">
    <property type="entry name" value="PCMT"/>
</dbReference>
<dbReference type="CDD" id="cd02440">
    <property type="entry name" value="AdoMet_MTases"/>
    <property type="match status" value="1"/>
</dbReference>
<evidence type="ECO:0000256" key="5">
    <source>
        <dbReference type="ARBA" id="ARBA00022490"/>
    </source>
</evidence>
<reference evidence="13 14" key="1">
    <citation type="submission" date="2020-03" db="EMBL/GenBank/DDBJ databases">
        <title>Sequencing the genomes of 1000 actinobacteria strains.</title>
        <authorList>
            <person name="Klenk H.-P."/>
        </authorList>
    </citation>
    <scope>NUCLEOTIDE SEQUENCE [LARGE SCALE GENOMIC DNA]</scope>
    <source>
        <strain evidence="13 14">DSM 45685</strain>
    </source>
</reference>
<evidence type="ECO:0000256" key="8">
    <source>
        <dbReference type="ARBA" id="ARBA00022691"/>
    </source>
</evidence>
<evidence type="ECO:0000256" key="12">
    <source>
        <dbReference type="SAM" id="MobiDB-lite"/>
    </source>
</evidence>
<dbReference type="EC" id="2.1.1.77" evidence="3"/>
<dbReference type="Gene3D" id="3.40.50.150">
    <property type="entry name" value="Vaccinia Virus protein VP39"/>
    <property type="match status" value="1"/>
</dbReference>
<dbReference type="GO" id="GO:0004719">
    <property type="term" value="F:protein-L-isoaspartate (D-aspartate) O-methyltransferase activity"/>
    <property type="evidence" value="ECO:0007669"/>
    <property type="project" value="UniProtKB-EC"/>
</dbReference>
<feature type="region of interest" description="Disordered" evidence="12">
    <location>
        <begin position="1"/>
        <end position="20"/>
    </location>
</feature>
<dbReference type="PANTHER" id="PTHR11579:SF0">
    <property type="entry name" value="PROTEIN-L-ISOASPARTATE(D-ASPARTATE) O-METHYLTRANSFERASE"/>
    <property type="match status" value="1"/>
</dbReference>
<keyword evidence="5" id="KW-0963">Cytoplasm</keyword>
<evidence type="ECO:0000256" key="9">
    <source>
        <dbReference type="ARBA" id="ARBA00030757"/>
    </source>
</evidence>
<dbReference type="GO" id="GO:0032259">
    <property type="term" value="P:methylation"/>
    <property type="evidence" value="ECO:0007669"/>
    <property type="project" value="UniProtKB-KW"/>
</dbReference>
<accession>A0A7X5ZR46</accession>
<evidence type="ECO:0000256" key="2">
    <source>
        <dbReference type="ARBA" id="ARBA00005369"/>
    </source>
</evidence>
<dbReference type="EMBL" id="JAAOYM010000001">
    <property type="protein sequence ID" value="NIJ11965.1"/>
    <property type="molecule type" value="Genomic_DNA"/>
</dbReference>
<dbReference type="PANTHER" id="PTHR11579">
    <property type="entry name" value="PROTEIN-L-ISOASPARTATE O-METHYLTRANSFERASE"/>
    <property type="match status" value="1"/>
</dbReference>
<protein>
    <recommendedName>
        <fullName evidence="4">Protein-L-isoaspartate O-methyltransferase</fullName>
        <ecNumber evidence="3">2.1.1.77</ecNumber>
    </recommendedName>
    <alternativeName>
        <fullName evidence="11">L-isoaspartyl protein carboxyl methyltransferase</fullName>
    </alternativeName>
    <alternativeName>
        <fullName evidence="9">Protein L-isoaspartyl methyltransferase</fullName>
    </alternativeName>
    <alternativeName>
        <fullName evidence="10">Protein-beta-aspartate methyltransferase</fullName>
    </alternativeName>
</protein>
<evidence type="ECO:0000256" key="11">
    <source>
        <dbReference type="ARBA" id="ARBA00031350"/>
    </source>
</evidence>
<dbReference type="Proteomes" id="UP000545493">
    <property type="component" value="Unassembled WGS sequence"/>
</dbReference>
<gene>
    <name evidence="13" type="ORF">FHU38_002309</name>
</gene>
<comment type="subcellular location">
    <subcellularLocation>
        <location evidence="1">Cytoplasm</location>
    </subcellularLocation>
</comment>
<dbReference type="PROSITE" id="PS01279">
    <property type="entry name" value="PCMT"/>
    <property type="match status" value="1"/>
</dbReference>
<evidence type="ECO:0000256" key="1">
    <source>
        <dbReference type="ARBA" id="ARBA00004496"/>
    </source>
</evidence>